<gene>
    <name evidence="2" type="ORF">H072_233</name>
</gene>
<organism evidence="2 3">
    <name type="scientific">Dactylellina haptotyla (strain CBS 200.50)</name>
    <name type="common">Nematode-trapping fungus</name>
    <name type="synonym">Monacrosporium haptotylum</name>
    <dbReference type="NCBI Taxonomy" id="1284197"/>
    <lineage>
        <taxon>Eukaryota</taxon>
        <taxon>Fungi</taxon>
        <taxon>Dikarya</taxon>
        <taxon>Ascomycota</taxon>
        <taxon>Pezizomycotina</taxon>
        <taxon>Orbiliomycetes</taxon>
        <taxon>Orbiliales</taxon>
        <taxon>Orbiliaceae</taxon>
        <taxon>Dactylellina</taxon>
    </lineage>
</organism>
<comment type="caution">
    <text evidence="2">The sequence shown here is derived from an EMBL/GenBank/DDBJ whole genome shotgun (WGS) entry which is preliminary data.</text>
</comment>
<dbReference type="AlphaFoldDB" id="S8CDI6"/>
<feature type="region of interest" description="Disordered" evidence="1">
    <location>
        <begin position="131"/>
        <end position="150"/>
    </location>
</feature>
<dbReference type="Proteomes" id="UP000015100">
    <property type="component" value="Unassembled WGS sequence"/>
</dbReference>
<keyword evidence="3" id="KW-1185">Reference proteome</keyword>
<accession>S8CDI6</accession>
<dbReference type="OrthoDB" id="5296099at2759"/>
<evidence type="ECO:0000313" key="3">
    <source>
        <dbReference type="Proteomes" id="UP000015100"/>
    </source>
</evidence>
<protein>
    <submittedName>
        <fullName evidence="2">Uncharacterized protein</fullName>
    </submittedName>
</protein>
<dbReference type="HOGENOM" id="CLU_900220_0_0_1"/>
<proteinExistence type="predicted"/>
<evidence type="ECO:0000256" key="1">
    <source>
        <dbReference type="SAM" id="MobiDB-lite"/>
    </source>
</evidence>
<sequence>MSSPASFDASSPVTVGVVIPNISQKMVKIGDVENILDVMKKVSKMTSMHTSSMLARRGGKIAETWHAVLEGDVIYIDYPKDLIPKILIERASTDPANKRAPITPRPKAVIPIKSPVDKLVYQTGPEKFNDNTLIDISDSPTSNDNPTVNTNDTKMIYSTASLNSGGGSDPDTDGAYFGIELLGRVSSQVQLPPGVLIPLKSRKNATNSADSIRVIIKFWSGHELSLTTSLETKIGDMISIITKRLAIGGTHTESEDLELLGPFKNKLDLTDKLKDIATDPCSGEFIISVNMKAGAESNSDQETIDYFSD</sequence>
<reference evidence="2 3" key="1">
    <citation type="journal article" date="2013" name="PLoS Genet.">
        <title>Genomic mechanisms accounting for the adaptation to parasitism in nematode-trapping fungi.</title>
        <authorList>
            <person name="Meerupati T."/>
            <person name="Andersson K.M."/>
            <person name="Friman E."/>
            <person name="Kumar D."/>
            <person name="Tunlid A."/>
            <person name="Ahren D."/>
        </authorList>
    </citation>
    <scope>NUCLEOTIDE SEQUENCE [LARGE SCALE GENOMIC DNA]</scope>
    <source>
        <strain evidence="2 3">CBS 200.50</strain>
    </source>
</reference>
<evidence type="ECO:0000313" key="2">
    <source>
        <dbReference type="EMBL" id="EPS45762.1"/>
    </source>
</evidence>
<name>S8CDI6_DACHA</name>
<reference evidence="3" key="2">
    <citation type="submission" date="2013-04" db="EMBL/GenBank/DDBJ databases">
        <title>Genomic mechanisms accounting for the adaptation to parasitism in nematode-trapping fungi.</title>
        <authorList>
            <person name="Ahren D.G."/>
        </authorList>
    </citation>
    <scope>NUCLEOTIDE SEQUENCE [LARGE SCALE GENOMIC DNA]</scope>
    <source>
        <strain evidence="3">CBS 200.50</strain>
    </source>
</reference>
<dbReference type="EMBL" id="AQGS01000003">
    <property type="protein sequence ID" value="EPS45762.1"/>
    <property type="molecule type" value="Genomic_DNA"/>
</dbReference>